<accession>A0A7R8XF54</accession>
<dbReference type="PANTHER" id="PTHR14588">
    <property type="entry name" value="DDB1- AND CUL4-ASSOCIATED FACTOR 10"/>
    <property type="match status" value="1"/>
</dbReference>
<name>A0A7R8XF54_9CRUS</name>
<dbReference type="InterPro" id="IPR001680">
    <property type="entry name" value="WD40_rpt"/>
</dbReference>
<keyword evidence="3" id="KW-0677">Repeat</keyword>
<feature type="region of interest" description="Disordered" evidence="6">
    <location>
        <begin position="1"/>
        <end position="40"/>
    </location>
</feature>
<feature type="compositionally biased region" description="Polar residues" evidence="6">
    <location>
        <begin position="201"/>
        <end position="212"/>
    </location>
</feature>
<keyword evidence="5" id="KW-0175">Coiled coil</keyword>
<sequence length="994" mass="111634">MQLMDHEEYPDDLNPFGDDDAPESNQDLEENNCGTQEGTNVTNGVVIEAHDRQIEDGTTINVVAVALSSLVVSDTTNISDPALAEANHSDANKGLSGETQESSLFNRSAEYDDSLNPFSDSDDGYDADESSVVSQSGDQSLNASPVRPRRKKRVAPLPPSLREGQKSTSPPSVVKSARYRPGMQEDHGKNSSKGIDEDNQSDISGTGSPTNTMKMKKKPAPPAPVPPKRSVSDEARVDLEQDLADIHIHLEQLERQHASVKEELAHLQDKSLDNGNKDEEDVSRSEKTPEVDPSVISEKIRLAADINDEMEELKWKEKEAQLMLQELDLEVEQAELEHKIRIFQAQASRLRTDADRKEEEECLSRLLNVVSKRNSLIEALEKERSKCMAHDVSVTSGEEGQTGKRRKHKLKLKSKALRRPKTSLHKRQLGRLFLAPYNRQLGFNFPLGFRDRLASNFYSSLLRVGSWNHLDEVKFAQGPPGGIFNLEFSPDGQVFNTHQIYSKHRCWSLYVSVSCCSRYLVAACEGKCMLMFDPLTRSQIAQFKDCHSDCVNCVKFLDSRIFATCSDDTTVALWDVRNLSSKLRTLKAHTNWVKNIEYDQNEKLLVTSDLDGNIFAWDVNGYSEDGLAHERVFKMSHLMRMRLNPDASKMILCTKGGYMMVIHNLSLPHMATDLVGFKPNLYRVMQLTGQSWIPMASAYSHLFNAKRNRVEIISDFPHRDDAEVISSLQVHPQGWCVLTRNTSSDEHSEVKYPKQFSYKKKPVPRFLSRDDPRRQTLPPARYTLQLTSSELLDALLEFRRWGWEQGASNSEGSNNSNDRRNSDNPQNNDRVHSNEGAVGAGPGPGPSLARNALRRRVAFVMQTGNRVEPRTLLLVRPPRNLPPHSNSLMDAVVPPSYKIQKNFPRLTHFIEESNVGNGFIKELCFSADGRVIFSPFGNGVRMLSFGPSCEQLCHCVPTKPTRLSVLMMSICHSSTVVSTKFSPTHYLLVSGCLD</sequence>
<dbReference type="OrthoDB" id="20669at2759"/>
<evidence type="ECO:0000256" key="5">
    <source>
        <dbReference type="SAM" id="Coils"/>
    </source>
</evidence>
<feature type="compositionally biased region" description="Polar residues" evidence="6">
    <location>
        <begin position="131"/>
        <end position="143"/>
    </location>
</feature>
<feature type="region of interest" description="Disordered" evidence="6">
    <location>
        <begin position="761"/>
        <end position="781"/>
    </location>
</feature>
<gene>
    <name evidence="8" type="ORF">DSTB1V02_LOCUS4994</name>
</gene>
<dbReference type="InterPro" id="IPR039085">
    <property type="entry name" value="DCA10"/>
</dbReference>
<dbReference type="SMART" id="SM01203">
    <property type="entry name" value="DUF3585"/>
    <property type="match status" value="1"/>
</dbReference>
<evidence type="ECO:0000313" key="8">
    <source>
        <dbReference type="EMBL" id="CAD7245118.1"/>
    </source>
</evidence>
<feature type="region of interest" description="Disordered" evidence="6">
    <location>
        <begin position="267"/>
        <end position="292"/>
    </location>
</feature>
<feature type="region of interest" description="Disordered" evidence="6">
    <location>
        <begin position="111"/>
        <end position="232"/>
    </location>
</feature>
<keyword evidence="2 4" id="KW-0853">WD repeat</keyword>
<feature type="region of interest" description="Disordered" evidence="6">
    <location>
        <begin position="391"/>
        <end position="411"/>
    </location>
</feature>
<dbReference type="EMBL" id="CAJPEV010000782">
    <property type="protein sequence ID" value="CAG0888513.1"/>
    <property type="molecule type" value="Genomic_DNA"/>
</dbReference>
<feature type="repeat" description="WD" evidence="4">
    <location>
        <begin position="586"/>
        <end position="620"/>
    </location>
</feature>
<dbReference type="PROSITE" id="PS00678">
    <property type="entry name" value="WD_REPEATS_1"/>
    <property type="match status" value="1"/>
</dbReference>
<feature type="region of interest" description="Disordered" evidence="6">
    <location>
        <begin position="806"/>
        <end position="849"/>
    </location>
</feature>
<comment type="similarity">
    <text evidence="1">Belongs to the WD repeat DCAF10 family.</text>
</comment>
<feature type="repeat" description="WD" evidence="4">
    <location>
        <begin position="544"/>
        <end position="584"/>
    </location>
</feature>
<dbReference type="InterPro" id="IPR019775">
    <property type="entry name" value="WD40_repeat_CS"/>
</dbReference>
<evidence type="ECO:0000313" key="9">
    <source>
        <dbReference type="Proteomes" id="UP000677054"/>
    </source>
</evidence>
<evidence type="ECO:0000256" key="2">
    <source>
        <dbReference type="ARBA" id="ARBA00022574"/>
    </source>
</evidence>
<dbReference type="PROSITE" id="PS50294">
    <property type="entry name" value="WD_REPEATS_REGION"/>
    <property type="match status" value="1"/>
</dbReference>
<dbReference type="SMART" id="SM00320">
    <property type="entry name" value="WD40"/>
    <property type="match status" value="3"/>
</dbReference>
<evidence type="ECO:0000256" key="3">
    <source>
        <dbReference type="ARBA" id="ARBA00022737"/>
    </source>
</evidence>
<dbReference type="Pfam" id="PF00400">
    <property type="entry name" value="WD40"/>
    <property type="match status" value="2"/>
</dbReference>
<dbReference type="Gene3D" id="2.130.10.10">
    <property type="entry name" value="YVTN repeat-like/Quinoprotein amine dehydrogenase"/>
    <property type="match status" value="1"/>
</dbReference>
<dbReference type="InterPro" id="IPR036322">
    <property type="entry name" value="WD40_repeat_dom_sf"/>
</dbReference>
<evidence type="ECO:0000256" key="4">
    <source>
        <dbReference type="PROSITE-ProRule" id="PRU00221"/>
    </source>
</evidence>
<dbReference type="SUPFAM" id="SSF50978">
    <property type="entry name" value="WD40 repeat-like"/>
    <property type="match status" value="1"/>
</dbReference>
<feature type="coiled-coil region" evidence="5">
    <location>
        <begin position="303"/>
        <end position="360"/>
    </location>
</feature>
<dbReference type="Proteomes" id="UP000677054">
    <property type="component" value="Unassembled WGS sequence"/>
</dbReference>
<protein>
    <recommendedName>
        <fullName evidence="7">BMERB domain-containing protein</fullName>
    </recommendedName>
</protein>
<feature type="non-terminal residue" evidence="8">
    <location>
        <position position="1"/>
    </location>
</feature>
<feature type="compositionally biased region" description="Acidic residues" evidence="6">
    <location>
        <begin position="120"/>
        <end position="129"/>
    </location>
</feature>
<dbReference type="PROSITE" id="PS50082">
    <property type="entry name" value="WD_REPEATS_2"/>
    <property type="match status" value="2"/>
</dbReference>
<dbReference type="PANTHER" id="PTHR14588:SF2">
    <property type="entry name" value="DDB1- AND CUL4-ASSOCIATED FACTOR 10"/>
    <property type="match status" value="1"/>
</dbReference>
<dbReference type="AlphaFoldDB" id="A0A7R8XF54"/>
<feature type="domain" description="BMERB" evidence="7">
    <location>
        <begin position="243"/>
        <end position="391"/>
    </location>
</feature>
<dbReference type="Pfam" id="PF12130">
    <property type="entry name" value="bMERB_dom"/>
    <property type="match status" value="1"/>
</dbReference>
<dbReference type="InterPro" id="IPR015943">
    <property type="entry name" value="WD40/YVTN_repeat-like_dom_sf"/>
</dbReference>
<reference evidence="8" key="1">
    <citation type="submission" date="2020-11" db="EMBL/GenBank/DDBJ databases">
        <authorList>
            <person name="Tran Van P."/>
        </authorList>
    </citation>
    <scope>NUCLEOTIDE SEQUENCE</scope>
</reference>
<evidence type="ECO:0000256" key="1">
    <source>
        <dbReference type="ARBA" id="ARBA00005903"/>
    </source>
</evidence>
<organism evidence="8">
    <name type="scientific">Darwinula stevensoni</name>
    <dbReference type="NCBI Taxonomy" id="69355"/>
    <lineage>
        <taxon>Eukaryota</taxon>
        <taxon>Metazoa</taxon>
        <taxon>Ecdysozoa</taxon>
        <taxon>Arthropoda</taxon>
        <taxon>Crustacea</taxon>
        <taxon>Oligostraca</taxon>
        <taxon>Ostracoda</taxon>
        <taxon>Podocopa</taxon>
        <taxon>Podocopida</taxon>
        <taxon>Darwinulocopina</taxon>
        <taxon>Darwinuloidea</taxon>
        <taxon>Darwinulidae</taxon>
        <taxon>Darwinula</taxon>
    </lineage>
</organism>
<feature type="compositionally biased region" description="Acidic residues" evidence="6">
    <location>
        <begin position="17"/>
        <end position="30"/>
    </location>
</feature>
<dbReference type="InterPro" id="IPR022735">
    <property type="entry name" value="bMERB_dom"/>
</dbReference>
<dbReference type="GO" id="GO:0080008">
    <property type="term" value="C:Cul4-RING E3 ubiquitin ligase complex"/>
    <property type="evidence" value="ECO:0007669"/>
    <property type="project" value="TreeGrafter"/>
</dbReference>
<keyword evidence="9" id="KW-1185">Reference proteome</keyword>
<evidence type="ECO:0000259" key="7">
    <source>
        <dbReference type="Pfam" id="PF12130"/>
    </source>
</evidence>
<feature type="compositionally biased region" description="Basic and acidic residues" evidence="6">
    <location>
        <begin position="267"/>
        <end position="290"/>
    </location>
</feature>
<proteinExistence type="inferred from homology"/>
<dbReference type="EMBL" id="LR900299">
    <property type="protein sequence ID" value="CAD7245118.1"/>
    <property type="molecule type" value="Genomic_DNA"/>
</dbReference>
<evidence type="ECO:0000256" key="6">
    <source>
        <dbReference type="SAM" id="MobiDB-lite"/>
    </source>
</evidence>